<evidence type="ECO:0000256" key="5">
    <source>
        <dbReference type="ARBA" id="ARBA00022723"/>
    </source>
</evidence>
<dbReference type="PANTHER" id="PTHR46986">
    <property type="entry name" value="ENDORIBONUCLEASE YBEY, CHLOROPLASTIC"/>
    <property type="match status" value="1"/>
</dbReference>
<dbReference type="AlphaFoldDB" id="A0A2K8N4Z4"/>
<feature type="binding site" evidence="9">
    <location>
        <position position="125"/>
    </location>
    <ligand>
        <name>Zn(2+)</name>
        <dbReference type="ChEBI" id="CHEBI:29105"/>
        <note>catalytic</note>
    </ligand>
</feature>
<dbReference type="GO" id="GO:0004521">
    <property type="term" value="F:RNA endonuclease activity"/>
    <property type="evidence" value="ECO:0007669"/>
    <property type="project" value="UniProtKB-UniRule"/>
</dbReference>
<dbReference type="InterPro" id="IPR020549">
    <property type="entry name" value="YbeY_CS"/>
</dbReference>
<comment type="subcellular location">
    <subcellularLocation>
        <location evidence="9">Cytoplasm</location>
    </subcellularLocation>
</comment>
<feature type="binding site" evidence="9">
    <location>
        <position position="121"/>
    </location>
    <ligand>
        <name>Zn(2+)</name>
        <dbReference type="ChEBI" id="CHEBI:29105"/>
        <note>catalytic</note>
    </ligand>
</feature>
<dbReference type="GO" id="GO:0006364">
    <property type="term" value="P:rRNA processing"/>
    <property type="evidence" value="ECO:0007669"/>
    <property type="project" value="UniProtKB-UniRule"/>
</dbReference>
<proteinExistence type="inferred from homology"/>
<keyword evidence="4 9" id="KW-0540">Nuclease</keyword>
<evidence type="ECO:0000256" key="6">
    <source>
        <dbReference type="ARBA" id="ARBA00022759"/>
    </source>
</evidence>
<dbReference type="EC" id="3.1.-.-" evidence="9"/>
<evidence type="ECO:0000256" key="1">
    <source>
        <dbReference type="ARBA" id="ARBA00010875"/>
    </source>
</evidence>
<accession>A0A2K8N4Z4</accession>
<keyword evidence="7 9" id="KW-0378">Hydrolase</keyword>
<keyword evidence="9" id="KW-0963">Cytoplasm</keyword>
<dbReference type="PANTHER" id="PTHR46986:SF1">
    <property type="entry name" value="ENDORIBONUCLEASE YBEY, CHLOROPLASTIC"/>
    <property type="match status" value="1"/>
</dbReference>
<keyword evidence="8 9" id="KW-0862">Zinc</keyword>
<keyword evidence="6 9" id="KW-0255">Endonuclease</keyword>
<dbReference type="PROSITE" id="PS01306">
    <property type="entry name" value="UPF0054"/>
    <property type="match status" value="1"/>
</dbReference>
<evidence type="ECO:0000256" key="2">
    <source>
        <dbReference type="ARBA" id="ARBA00022517"/>
    </source>
</evidence>
<sequence length="162" mass="18072">MNRVAVWVEQERDAQGVPDVERLIAAVLEEAASREGVEAAEVSVVLVDDERIHELNRDYRGVDRPTDVLSFAMREGEGEPVQTEEGRELLGDIVISVETAERQANQYGHSLRRELAFLAVHGFLHLLGYDHQSPEQERVMFGKQEEVLSALGIMRGNPGGQP</sequence>
<comment type="cofactor">
    <cofactor evidence="9">
        <name>Zn(2+)</name>
        <dbReference type="ChEBI" id="CHEBI:29105"/>
    </cofactor>
    <text evidence="9">Binds 1 zinc ion.</text>
</comment>
<dbReference type="Pfam" id="PF02130">
    <property type="entry name" value="YbeY"/>
    <property type="match status" value="1"/>
</dbReference>
<dbReference type="SUPFAM" id="SSF55486">
    <property type="entry name" value="Metalloproteases ('zincins'), catalytic domain"/>
    <property type="match status" value="1"/>
</dbReference>
<evidence type="ECO:0000256" key="9">
    <source>
        <dbReference type="HAMAP-Rule" id="MF_00009"/>
    </source>
</evidence>
<dbReference type="EMBL" id="CP024955">
    <property type="protein sequence ID" value="ATY84441.1"/>
    <property type="molecule type" value="Genomic_DNA"/>
</dbReference>
<dbReference type="KEGG" id="kyr:CVV65_05290"/>
<dbReference type="Gene3D" id="3.40.390.30">
    <property type="entry name" value="Metalloproteases ('zincins'), catalytic domain"/>
    <property type="match status" value="1"/>
</dbReference>
<gene>
    <name evidence="9" type="primary">ybeY</name>
    <name evidence="10" type="ORF">CVV65_05290</name>
</gene>
<dbReference type="InterPro" id="IPR023091">
    <property type="entry name" value="MetalPrtase_cat_dom_sf_prd"/>
</dbReference>
<dbReference type="OrthoDB" id="9807740at2"/>
<protein>
    <recommendedName>
        <fullName evidence="9">Endoribonuclease YbeY</fullName>
        <ecNumber evidence="9">3.1.-.-</ecNumber>
    </recommendedName>
</protein>
<dbReference type="RefSeq" id="WP_100667261.1">
    <property type="nucleotide sequence ID" value="NZ_CP024955.1"/>
</dbReference>
<evidence type="ECO:0000256" key="8">
    <source>
        <dbReference type="ARBA" id="ARBA00022833"/>
    </source>
</evidence>
<evidence type="ECO:0000256" key="7">
    <source>
        <dbReference type="ARBA" id="ARBA00022801"/>
    </source>
</evidence>
<dbReference type="NCBIfam" id="TIGR00043">
    <property type="entry name" value="rRNA maturation RNase YbeY"/>
    <property type="match status" value="1"/>
</dbReference>
<evidence type="ECO:0000256" key="3">
    <source>
        <dbReference type="ARBA" id="ARBA00022552"/>
    </source>
</evidence>
<comment type="similarity">
    <text evidence="1 9">Belongs to the endoribonuclease YbeY family.</text>
</comment>
<reference evidence="11" key="1">
    <citation type="submission" date="2017-11" db="EMBL/GenBank/DDBJ databases">
        <title>Complete Genome Sequence of Kyrpidia sp. Strain EA-1, a thermophilic, hydrogen-oxidizing Bacterium, isolated from the Azores.</title>
        <authorList>
            <person name="Reiner J.E."/>
            <person name="Lapp C.J."/>
            <person name="Bunk B."/>
            <person name="Gescher J."/>
        </authorList>
    </citation>
    <scope>NUCLEOTIDE SEQUENCE [LARGE SCALE GENOMIC DNA]</scope>
    <source>
        <strain evidence="11">EA-1</strain>
    </source>
</reference>
<organism evidence="10 11">
    <name type="scientific">Kyrpidia spormannii</name>
    <dbReference type="NCBI Taxonomy" id="2055160"/>
    <lineage>
        <taxon>Bacteria</taxon>
        <taxon>Bacillati</taxon>
        <taxon>Bacillota</taxon>
        <taxon>Bacilli</taxon>
        <taxon>Bacillales</taxon>
        <taxon>Alicyclobacillaceae</taxon>
        <taxon>Kyrpidia</taxon>
    </lineage>
</organism>
<evidence type="ECO:0000313" key="11">
    <source>
        <dbReference type="Proteomes" id="UP000231932"/>
    </source>
</evidence>
<dbReference type="Proteomes" id="UP000231932">
    <property type="component" value="Chromosome"/>
</dbReference>
<keyword evidence="11" id="KW-1185">Reference proteome</keyword>
<dbReference type="InterPro" id="IPR002036">
    <property type="entry name" value="YbeY"/>
</dbReference>
<feature type="binding site" evidence="9">
    <location>
        <position position="131"/>
    </location>
    <ligand>
        <name>Zn(2+)</name>
        <dbReference type="ChEBI" id="CHEBI:29105"/>
        <note>catalytic</note>
    </ligand>
</feature>
<dbReference type="GO" id="GO:0005737">
    <property type="term" value="C:cytoplasm"/>
    <property type="evidence" value="ECO:0007669"/>
    <property type="project" value="UniProtKB-SubCell"/>
</dbReference>
<keyword evidence="3 9" id="KW-0698">rRNA processing</keyword>
<keyword evidence="2 9" id="KW-0690">Ribosome biogenesis</keyword>
<dbReference type="GO" id="GO:0008270">
    <property type="term" value="F:zinc ion binding"/>
    <property type="evidence" value="ECO:0007669"/>
    <property type="project" value="UniProtKB-UniRule"/>
</dbReference>
<dbReference type="GO" id="GO:0004222">
    <property type="term" value="F:metalloendopeptidase activity"/>
    <property type="evidence" value="ECO:0007669"/>
    <property type="project" value="InterPro"/>
</dbReference>
<dbReference type="HAMAP" id="MF_00009">
    <property type="entry name" value="Endoribonucl_YbeY"/>
    <property type="match status" value="1"/>
</dbReference>
<comment type="function">
    <text evidence="9">Single strand-specific metallo-endoribonuclease involved in late-stage 70S ribosome quality control and in maturation of the 3' terminus of the 16S rRNA.</text>
</comment>
<evidence type="ECO:0000313" key="10">
    <source>
        <dbReference type="EMBL" id="ATY84441.1"/>
    </source>
</evidence>
<evidence type="ECO:0000256" key="4">
    <source>
        <dbReference type="ARBA" id="ARBA00022722"/>
    </source>
</evidence>
<keyword evidence="5 9" id="KW-0479">Metal-binding</keyword>
<name>A0A2K8N4Z4_9BACL</name>